<organism evidence="2 3">
    <name type="scientific">Geodia barretti</name>
    <name type="common">Barrett's horny sponge</name>
    <dbReference type="NCBI Taxonomy" id="519541"/>
    <lineage>
        <taxon>Eukaryota</taxon>
        <taxon>Metazoa</taxon>
        <taxon>Porifera</taxon>
        <taxon>Demospongiae</taxon>
        <taxon>Heteroscleromorpha</taxon>
        <taxon>Tetractinellida</taxon>
        <taxon>Astrophorina</taxon>
        <taxon>Geodiidae</taxon>
        <taxon>Geodia</taxon>
    </lineage>
</organism>
<keyword evidence="3" id="KW-1185">Reference proteome</keyword>
<comment type="caution">
    <text evidence="2">The sequence shown here is derived from an EMBL/GenBank/DDBJ whole genome shotgun (WGS) entry which is preliminary data.</text>
</comment>
<keyword evidence="1" id="KW-1133">Transmembrane helix</keyword>
<reference evidence="2" key="1">
    <citation type="submission" date="2023-03" db="EMBL/GenBank/DDBJ databases">
        <authorList>
            <person name="Steffen K."/>
            <person name="Cardenas P."/>
        </authorList>
    </citation>
    <scope>NUCLEOTIDE SEQUENCE</scope>
</reference>
<evidence type="ECO:0000313" key="2">
    <source>
        <dbReference type="EMBL" id="CAI8058104.1"/>
    </source>
</evidence>
<evidence type="ECO:0000256" key="1">
    <source>
        <dbReference type="SAM" id="Phobius"/>
    </source>
</evidence>
<dbReference type="AlphaFoldDB" id="A0AA35XHW8"/>
<accession>A0AA35XHW8</accession>
<feature type="transmembrane region" description="Helical" evidence="1">
    <location>
        <begin position="27"/>
        <end position="50"/>
    </location>
</feature>
<keyword evidence="1" id="KW-0472">Membrane</keyword>
<protein>
    <submittedName>
        <fullName evidence="2">Uncharacterized protein</fullName>
    </submittedName>
</protein>
<evidence type="ECO:0000313" key="3">
    <source>
        <dbReference type="Proteomes" id="UP001174909"/>
    </source>
</evidence>
<proteinExistence type="predicted"/>
<name>A0AA35XHW8_GEOBA</name>
<sequence length="51" mass="5857">MLVNFTFCPGFPLCSRVYLPPISFLDYLLSVLLVPYGTPCLYYPPWLLILS</sequence>
<keyword evidence="1" id="KW-0812">Transmembrane</keyword>
<dbReference type="EMBL" id="CASHTH010004489">
    <property type="protein sequence ID" value="CAI8058104.1"/>
    <property type="molecule type" value="Genomic_DNA"/>
</dbReference>
<dbReference type="Proteomes" id="UP001174909">
    <property type="component" value="Unassembled WGS sequence"/>
</dbReference>
<gene>
    <name evidence="2" type="ORF">GBAR_LOCUS31594</name>
</gene>